<evidence type="ECO:0000313" key="10">
    <source>
        <dbReference type="EMBL" id="ARE88137.1"/>
    </source>
</evidence>
<evidence type="ECO:0000259" key="7">
    <source>
        <dbReference type="Pfam" id="PF24961"/>
    </source>
</evidence>
<dbReference type="InterPro" id="IPR002810">
    <property type="entry name" value="NfeD-like_C"/>
</dbReference>
<organism evidence="10 12">
    <name type="scientific">Clostridium formicaceticum</name>
    <dbReference type="NCBI Taxonomy" id="1497"/>
    <lineage>
        <taxon>Bacteria</taxon>
        <taxon>Bacillati</taxon>
        <taxon>Bacillota</taxon>
        <taxon>Clostridia</taxon>
        <taxon>Eubacteriales</taxon>
        <taxon>Clostridiaceae</taxon>
        <taxon>Clostridium</taxon>
    </lineage>
</organism>
<dbReference type="InterPro" id="IPR056738">
    <property type="entry name" value="NfeD1b_N"/>
</dbReference>
<keyword evidence="3 5" id="KW-1133">Transmembrane helix</keyword>
<feature type="transmembrane region" description="Helical" evidence="5">
    <location>
        <begin position="325"/>
        <end position="346"/>
    </location>
</feature>
<evidence type="ECO:0000256" key="2">
    <source>
        <dbReference type="ARBA" id="ARBA00022692"/>
    </source>
</evidence>
<feature type="transmembrane region" description="Helical" evidence="5">
    <location>
        <begin position="299"/>
        <end position="319"/>
    </location>
</feature>
<dbReference type="AlphaFoldDB" id="A0AAC9WGN2"/>
<dbReference type="InterPro" id="IPR056739">
    <property type="entry name" value="NfeD_membrane"/>
</dbReference>
<dbReference type="InterPro" id="IPR052165">
    <property type="entry name" value="Membrane_assoc_protease"/>
</dbReference>
<feature type="domain" description="NfeD integral membrane" evidence="7">
    <location>
        <begin position="229"/>
        <end position="344"/>
    </location>
</feature>
<feature type="transmembrane region" description="Helical" evidence="5">
    <location>
        <begin position="6"/>
        <end position="28"/>
    </location>
</feature>
<dbReference type="EMBL" id="CP020559">
    <property type="protein sequence ID" value="ARE88137.1"/>
    <property type="molecule type" value="Genomic_DNA"/>
</dbReference>
<dbReference type="Proteomes" id="UP000177894">
    <property type="component" value="Chromosome"/>
</dbReference>
<dbReference type="RefSeq" id="WP_070971248.1">
    <property type="nucleotide sequence ID" value="NZ_CP017603.1"/>
</dbReference>
<proteinExistence type="predicted"/>
<dbReference type="InterPro" id="IPR029045">
    <property type="entry name" value="ClpP/crotonase-like_dom_sf"/>
</dbReference>
<evidence type="ECO:0000313" key="11">
    <source>
        <dbReference type="Proteomes" id="UP000177894"/>
    </source>
</evidence>
<dbReference type="Pfam" id="PF01957">
    <property type="entry name" value="NfeD"/>
    <property type="match status" value="1"/>
</dbReference>
<dbReference type="Gene3D" id="2.40.50.140">
    <property type="entry name" value="Nucleic acid-binding proteins"/>
    <property type="match status" value="1"/>
</dbReference>
<reference evidence="10 12" key="2">
    <citation type="submission" date="2017-03" db="EMBL/GenBank/DDBJ databases">
        <title>Complete sequence of Clostridium formicaceticum DSM 92.</title>
        <authorList>
            <person name="Poehlein A."/>
            <person name="Karl M."/>
            <person name="Bengelsdorf F.R."/>
            <person name="Duerre P."/>
            <person name="Daniel R."/>
        </authorList>
    </citation>
    <scope>NUCLEOTIDE SEQUENCE [LARGE SCALE GENOMIC DNA]</scope>
    <source>
        <strain evidence="10 12">DSM 92</strain>
    </source>
</reference>
<dbReference type="Proteomes" id="UP000192478">
    <property type="component" value="Chromosome"/>
</dbReference>
<accession>A0AAC9WGN2</accession>
<dbReference type="EMBL" id="CP017603">
    <property type="protein sequence ID" value="AOY77559.1"/>
    <property type="molecule type" value="Genomic_DNA"/>
</dbReference>
<protein>
    <submittedName>
        <fullName evidence="9">Nodulation efficiency protein D (NfeD)</fullName>
    </submittedName>
</protein>
<dbReference type="KEGG" id="cfm:BJL90_17890"/>
<gene>
    <name evidence="9" type="ORF">BJL90_17890</name>
    <name evidence="10" type="ORF">CLFO_25380</name>
</gene>
<evidence type="ECO:0000256" key="5">
    <source>
        <dbReference type="SAM" id="Phobius"/>
    </source>
</evidence>
<evidence type="ECO:0000256" key="1">
    <source>
        <dbReference type="ARBA" id="ARBA00004141"/>
    </source>
</evidence>
<dbReference type="SUPFAM" id="SSF141322">
    <property type="entry name" value="NfeD domain-like"/>
    <property type="match status" value="1"/>
</dbReference>
<dbReference type="PANTHER" id="PTHR33507:SF3">
    <property type="entry name" value="INNER MEMBRANE PROTEIN YBBJ"/>
    <property type="match status" value="1"/>
</dbReference>
<evidence type="ECO:0000313" key="9">
    <source>
        <dbReference type="EMBL" id="AOY77559.1"/>
    </source>
</evidence>
<keyword evidence="2 5" id="KW-0812">Transmembrane</keyword>
<dbReference type="Pfam" id="PF24961">
    <property type="entry name" value="NfeD_membrane"/>
    <property type="match status" value="1"/>
</dbReference>
<comment type="subcellular location">
    <subcellularLocation>
        <location evidence="1">Membrane</location>
        <topology evidence="1">Multi-pass membrane protein</topology>
    </subcellularLocation>
</comment>
<keyword evidence="4 5" id="KW-0472">Membrane</keyword>
<feature type="transmembrane region" description="Helical" evidence="5">
    <location>
        <begin position="228"/>
        <end position="251"/>
    </location>
</feature>
<feature type="domain" description="NfeD1b N-terminal" evidence="8">
    <location>
        <begin position="30"/>
        <end position="212"/>
    </location>
</feature>
<dbReference type="SUPFAM" id="SSF52096">
    <property type="entry name" value="ClpP/crotonase"/>
    <property type="match status" value="1"/>
</dbReference>
<evidence type="ECO:0000256" key="3">
    <source>
        <dbReference type="ARBA" id="ARBA00022989"/>
    </source>
</evidence>
<evidence type="ECO:0000259" key="8">
    <source>
        <dbReference type="Pfam" id="PF25145"/>
    </source>
</evidence>
<reference evidence="9 11" key="1">
    <citation type="submission" date="2016-10" db="EMBL/GenBank/DDBJ databases">
        <title>Complete Genome Sequence of Acetogen Clostridium formicoaceticum ATCC 27076.</title>
        <authorList>
            <person name="Bao T."/>
            <person name="Cheng C."/>
            <person name="Zhao J."/>
            <person name="Yang S.-T."/>
            <person name="Wang J."/>
            <person name="Wang M."/>
        </authorList>
    </citation>
    <scope>NUCLEOTIDE SEQUENCE [LARGE SCALE GENOMIC DNA]</scope>
    <source>
        <strain evidence="9 11">ATCC 27076</strain>
    </source>
</reference>
<dbReference type="GO" id="GO:0005886">
    <property type="term" value="C:plasma membrane"/>
    <property type="evidence" value="ECO:0007669"/>
    <property type="project" value="TreeGrafter"/>
</dbReference>
<dbReference type="CDD" id="cd07021">
    <property type="entry name" value="Clp_protease_NfeD_like"/>
    <property type="match status" value="1"/>
</dbReference>
<keyword evidence="11" id="KW-1185">Reference proteome</keyword>
<feature type="domain" description="NfeD-like C-terminal" evidence="6">
    <location>
        <begin position="374"/>
        <end position="429"/>
    </location>
</feature>
<dbReference type="InterPro" id="IPR012340">
    <property type="entry name" value="NA-bd_OB-fold"/>
</dbReference>
<dbReference type="Gene3D" id="3.90.226.10">
    <property type="entry name" value="2-enoyl-CoA Hydratase, Chain A, domain 1"/>
    <property type="match status" value="1"/>
</dbReference>
<evidence type="ECO:0000256" key="4">
    <source>
        <dbReference type="ARBA" id="ARBA00023136"/>
    </source>
</evidence>
<dbReference type="Pfam" id="PF25145">
    <property type="entry name" value="NfeD1b_N"/>
    <property type="match status" value="1"/>
</dbReference>
<dbReference type="PANTHER" id="PTHR33507">
    <property type="entry name" value="INNER MEMBRANE PROTEIN YBBJ"/>
    <property type="match status" value="1"/>
</dbReference>
<evidence type="ECO:0000259" key="6">
    <source>
        <dbReference type="Pfam" id="PF01957"/>
    </source>
</evidence>
<evidence type="ECO:0000313" key="12">
    <source>
        <dbReference type="Proteomes" id="UP000192478"/>
    </source>
</evidence>
<feature type="transmembrane region" description="Helical" evidence="5">
    <location>
        <begin position="263"/>
        <end position="292"/>
    </location>
</feature>
<name>A0AAC9WGN2_9CLOT</name>
<sequence>MKKRWLAFFIFVFVFSILPFSSIGNITVKNVYVIPIRGEIGPAVYEYVRDNINIVKGDPDVAAIIFEIDTYGGRIDSAEKISKAIMTAGLPTISFVNTKAESAGVLLTISADTIIMAPGSTIGSAEPVPNTEKSLSFWTSLLRTVAEEKGRDPELVASMADSSIEIPDIVEKNRLLNLTTQQAKQIGFADHVRESYNDILAAVEIHDGNVIEMPVPSRVRLAQTITSAYVAPVLLTVGFIGLLLEVFTAGFGVGGTVSFLSFALYFGGAILAGNAGWAVLMVFLVGILLLLIEAFAPGFGIPGIGGIICIIISIVMASATPFSAVVSLLISFILTIIAFILMLKYAPRSKHFDRIILGTQMKKEEGYSATNRYSQYEGMEGTVVTLLRPAGTIDIQGELLDVVSEGAFIEAGSKVKVVKVEGRRIIVKKIN</sequence>